<evidence type="ECO:0000313" key="4">
    <source>
        <dbReference type="Proteomes" id="UP001597206"/>
    </source>
</evidence>
<comment type="caution">
    <text evidence="3">The sequence shown here is derived from an EMBL/GenBank/DDBJ whole genome shotgun (WGS) entry which is preliminary data.</text>
</comment>
<dbReference type="Proteomes" id="UP001597206">
    <property type="component" value="Unassembled WGS sequence"/>
</dbReference>
<name>A0ABW3PIG9_9PROT</name>
<evidence type="ECO:0000256" key="1">
    <source>
        <dbReference type="SAM" id="MobiDB-lite"/>
    </source>
</evidence>
<feature type="compositionally biased region" description="Low complexity" evidence="1">
    <location>
        <begin position="98"/>
        <end position="112"/>
    </location>
</feature>
<keyword evidence="4" id="KW-1185">Reference proteome</keyword>
<protein>
    <submittedName>
        <fullName evidence="3">Uncharacterized protein</fullName>
    </submittedName>
</protein>
<keyword evidence="2" id="KW-0732">Signal</keyword>
<dbReference type="EMBL" id="JBHTLN010000001">
    <property type="protein sequence ID" value="MFD1122055.1"/>
    <property type="molecule type" value="Genomic_DNA"/>
</dbReference>
<gene>
    <name evidence="3" type="ORF">ACFQ2T_06040</name>
</gene>
<reference evidence="4" key="1">
    <citation type="journal article" date="2019" name="Int. J. Syst. Evol. Microbiol.">
        <title>The Global Catalogue of Microorganisms (GCM) 10K type strain sequencing project: providing services to taxonomists for standard genome sequencing and annotation.</title>
        <authorList>
            <consortium name="The Broad Institute Genomics Platform"/>
            <consortium name="The Broad Institute Genome Sequencing Center for Infectious Disease"/>
            <person name="Wu L."/>
            <person name="Ma J."/>
        </authorList>
    </citation>
    <scope>NUCLEOTIDE SEQUENCE [LARGE SCALE GENOMIC DNA]</scope>
    <source>
        <strain evidence="4">CCUG 58411</strain>
    </source>
</reference>
<sequence length="155" mass="16740">MKTKYSVLSGLLISLMLISNLAQAHPPGHRGGWRGSVGVYVGSPFPFYGPPAPFAYSYGYPYYPYPYAYSPPQVIVTQPPQPQVYIEQGGVTSTPDVSAQPPAQATSPTASAGNNAAQGYWYYCEQSDSYYPYVKECAAGWKQVTPTPPPATSGR</sequence>
<accession>A0ABW3PIG9</accession>
<feature type="chain" id="PRO_5045929329" evidence="2">
    <location>
        <begin position="25"/>
        <end position="155"/>
    </location>
</feature>
<feature type="region of interest" description="Disordered" evidence="1">
    <location>
        <begin position="86"/>
        <end position="113"/>
    </location>
</feature>
<evidence type="ECO:0000256" key="2">
    <source>
        <dbReference type="SAM" id="SignalP"/>
    </source>
</evidence>
<feature type="signal peptide" evidence="2">
    <location>
        <begin position="1"/>
        <end position="24"/>
    </location>
</feature>
<dbReference type="RefSeq" id="WP_379031873.1">
    <property type="nucleotide sequence ID" value="NZ_JBHTLN010000001.1"/>
</dbReference>
<proteinExistence type="predicted"/>
<organism evidence="3 4">
    <name type="scientific">Methylophilus flavus</name>
    <dbReference type="NCBI Taxonomy" id="640084"/>
    <lineage>
        <taxon>Bacteria</taxon>
        <taxon>Pseudomonadati</taxon>
        <taxon>Pseudomonadota</taxon>
        <taxon>Betaproteobacteria</taxon>
        <taxon>Nitrosomonadales</taxon>
        <taxon>Methylophilaceae</taxon>
        <taxon>Methylophilus</taxon>
    </lineage>
</organism>
<evidence type="ECO:0000313" key="3">
    <source>
        <dbReference type="EMBL" id="MFD1122055.1"/>
    </source>
</evidence>